<dbReference type="Pfam" id="PF04205">
    <property type="entry name" value="FMN_bind"/>
    <property type="match status" value="1"/>
</dbReference>
<dbReference type="InterPro" id="IPR007329">
    <property type="entry name" value="FMN-bd"/>
</dbReference>
<keyword evidence="10 16" id="KW-0520">NAD</keyword>
<evidence type="ECO:0000256" key="3">
    <source>
        <dbReference type="ARBA" id="ARBA00022519"/>
    </source>
</evidence>
<dbReference type="GO" id="GO:0005886">
    <property type="term" value="C:plasma membrane"/>
    <property type="evidence" value="ECO:0007669"/>
    <property type="project" value="UniProtKB-SubCell"/>
</dbReference>
<feature type="modified residue" description="FMN phosphoryl threonine" evidence="16">
    <location>
        <position position="208"/>
    </location>
</feature>
<keyword evidence="11 16" id="KW-0915">Sodium</keyword>
<proteinExistence type="inferred from homology"/>
<dbReference type="GO" id="GO:0016655">
    <property type="term" value="F:oxidoreductase activity, acting on NAD(P)H, quinone or similar compound as acceptor"/>
    <property type="evidence" value="ECO:0007669"/>
    <property type="project" value="UniProtKB-UniRule"/>
</dbReference>
<dbReference type="NCBIfam" id="TIGR01938">
    <property type="entry name" value="nqrC"/>
    <property type="match status" value="1"/>
</dbReference>
<keyword evidence="1 16" id="KW-0813">Transport</keyword>
<accession>A0A7V4TYF2</accession>
<keyword evidence="12 16" id="KW-0406">Ion transport</keyword>
<evidence type="ECO:0000256" key="11">
    <source>
        <dbReference type="ARBA" id="ARBA00023053"/>
    </source>
</evidence>
<keyword evidence="7 16" id="KW-0812">Transmembrane</keyword>
<keyword evidence="15 16" id="KW-0739">Sodium transport</keyword>
<evidence type="ECO:0000256" key="17">
    <source>
        <dbReference type="PIRNR" id="PIRNR009437"/>
    </source>
</evidence>
<dbReference type="PANTHER" id="PTHR37838:SF1">
    <property type="entry name" value="NA(+)-TRANSLOCATING NADH-QUINONE REDUCTASE SUBUNIT C"/>
    <property type="match status" value="1"/>
</dbReference>
<comment type="catalytic activity">
    <reaction evidence="16 17">
        <text>a ubiquinone + n Na(+)(in) + NADH + H(+) = a ubiquinol + n Na(+)(out) + NAD(+)</text>
        <dbReference type="Rhea" id="RHEA:47748"/>
        <dbReference type="Rhea" id="RHEA-COMP:9565"/>
        <dbReference type="Rhea" id="RHEA-COMP:9566"/>
        <dbReference type="ChEBI" id="CHEBI:15378"/>
        <dbReference type="ChEBI" id="CHEBI:16389"/>
        <dbReference type="ChEBI" id="CHEBI:17976"/>
        <dbReference type="ChEBI" id="CHEBI:29101"/>
        <dbReference type="ChEBI" id="CHEBI:57540"/>
        <dbReference type="ChEBI" id="CHEBI:57945"/>
        <dbReference type="EC" id="7.2.1.1"/>
    </reaction>
</comment>
<dbReference type="EC" id="7.2.1.1" evidence="16 17"/>
<evidence type="ECO:0000256" key="13">
    <source>
        <dbReference type="ARBA" id="ARBA00023075"/>
    </source>
</evidence>
<dbReference type="PANTHER" id="PTHR37838">
    <property type="entry name" value="NA(+)-TRANSLOCATING NADH-QUINONE REDUCTASE SUBUNIT C"/>
    <property type="match status" value="1"/>
</dbReference>
<evidence type="ECO:0000256" key="7">
    <source>
        <dbReference type="ARBA" id="ARBA00022692"/>
    </source>
</evidence>
<keyword evidence="5 16" id="KW-0285">Flavoprotein</keyword>
<comment type="similarity">
    <text evidence="16 17">Belongs to the NqrC family.</text>
</comment>
<dbReference type="EMBL" id="DRQG01000020">
    <property type="protein sequence ID" value="HGY54473.1"/>
    <property type="molecule type" value="Genomic_DNA"/>
</dbReference>
<evidence type="ECO:0000256" key="6">
    <source>
        <dbReference type="ARBA" id="ARBA00022643"/>
    </source>
</evidence>
<dbReference type="GO" id="GO:0006814">
    <property type="term" value="P:sodium ion transport"/>
    <property type="evidence" value="ECO:0007669"/>
    <property type="project" value="UniProtKB-UniRule"/>
</dbReference>
<dbReference type="SMART" id="SM00900">
    <property type="entry name" value="FMN_bind"/>
    <property type="match status" value="1"/>
</dbReference>
<evidence type="ECO:0000256" key="9">
    <source>
        <dbReference type="ARBA" id="ARBA00022989"/>
    </source>
</evidence>
<evidence type="ECO:0000256" key="16">
    <source>
        <dbReference type="HAMAP-Rule" id="MF_00427"/>
    </source>
</evidence>
<name>A0A7V4TYF2_CALAY</name>
<dbReference type="PIRSF" id="PIRSF009437">
    <property type="entry name" value="NQR-1_subunit_C"/>
    <property type="match status" value="1"/>
</dbReference>
<reference evidence="19" key="1">
    <citation type="journal article" date="2020" name="mSystems">
        <title>Genome- and Community-Level Interaction Insights into Carbon Utilization and Element Cycling Functions of Hydrothermarchaeota in Hydrothermal Sediment.</title>
        <authorList>
            <person name="Zhou Z."/>
            <person name="Liu Y."/>
            <person name="Xu W."/>
            <person name="Pan J."/>
            <person name="Luo Z.H."/>
            <person name="Li M."/>
        </authorList>
    </citation>
    <scope>NUCLEOTIDE SEQUENCE [LARGE SCALE GENOMIC DNA]</scope>
    <source>
        <strain evidence="19">HyVt-577</strain>
    </source>
</reference>
<dbReference type="GO" id="GO:0010181">
    <property type="term" value="F:FMN binding"/>
    <property type="evidence" value="ECO:0007669"/>
    <property type="project" value="UniProtKB-UniRule"/>
</dbReference>
<dbReference type="AlphaFoldDB" id="A0A7V4TYF2"/>
<keyword evidence="3" id="KW-0997">Cell inner membrane</keyword>
<comment type="caution">
    <text evidence="16">Lacks conserved residue(s) required for the propagation of feature annotation.</text>
</comment>
<evidence type="ECO:0000256" key="5">
    <source>
        <dbReference type="ARBA" id="ARBA00022630"/>
    </source>
</evidence>
<dbReference type="HAMAP" id="MF_00427">
    <property type="entry name" value="NqrC"/>
    <property type="match status" value="1"/>
</dbReference>
<sequence>MHSNAYTFRFAATVTIVCSVLLAGAATLLKPRQIENEELDKKKNILASVNIRPAEGESFSRQKIQELYSKYIKGVVVDDQGNIVEGKTPDDIDPKTDTGLYPLYEYIKDGQPQAHILPVSGKGLWSTIYGYLALDTDCSTIKGITFYKHGETPGLGGEISKDWFTANFVGKKIRDAEGNLVSIQVVKGKVREGDPQAYHEVDGISGATLTGRGVTNFLRSELKKYEPFLKKMTEAEGGHING</sequence>
<comment type="caution">
    <text evidence="19">The sequence shown here is derived from an EMBL/GenBank/DDBJ whole genome shotgun (WGS) entry which is preliminary data.</text>
</comment>
<dbReference type="Proteomes" id="UP000885779">
    <property type="component" value="Unassembled WGS sequence"/>
</dbReference>
<evidence type="ECO:0000313" key="19">
    <source>
        <dbReference type="EMBL" id="HGY54473.1"/>
    </source>
</evidence>
<keyword evidence="8 16" id="KW-1278">Translocase</keyword>
<keyword evidence="9 16" id="KW-1133">Transmembrane helix</keyword>
<keyword evidence="4 16" id="KW-0597">Phosphoprotein</keyword>
<comment type="subunit">
    <text evidence="16 17">Composed of six subunits; NqrA, NqrB, NqrC, NqrD, NqrE and NqrF.</text>
</comment>
<comment type="cofactor">
    <cofactor evidence="16 17">
        <name>FMN</name>
        <dbReference type="ChEBI" id="CHEBI:58210"/>
    </cofactor>
</comment>
<comment type="subcellular location">
    <subcellularLocation>
        <location evidence="16">Cell membrane</location>
        <topology evidence="16">Single-pass membrane protein</topology>
    </subcellularLocation>
</comment>
<gene>
    <name evidence="16 19" type="primary">nqrC</name>
    <name evidence="19" type="ORF">ENK44_02100</name>
</gene>
<evidence type="ECO:0000256" key="8">
    <source>
        <dbReference type="ARBA" id="ARBA00022967"/>
    </source>
</evidence>
<evidence type="ECO:0000256" key="12">
    <source>
        <dbReference type="ARBA" id="ARBA00023065"/>
    </source>
</evidence>
<keyword evidence="14 16" id="KW-0472">Membrane</keyword>
<evidence type="ECO:0000256" key="2">
    <source>
        <dbReference type="ARBA" id="ARBA00022475"/>
    </source>
</evidence>
<feature type="domain" description="FMN-binding" evidence="18">
    <location>
        <begin position="123"/>
        <end position="225"/>
    </location>
</feature>
<evidence type="ECO:0000256" key="1">
    <source>
        <dbReference type="ARBA" id="ARBA00022448"/>
    </source>
</evidence>
<evidence type="ECO:0000256" key="15">
    <source>
        <dbReference type="ARBA" id="ARBA00023201"/>
    </source>
</evidence>
<evidence type="ECO:0000256" key="14">
    <source>
        <dbReference type="ARBA" id="ARBA00023136"/>
    </source>
</evidence>
<comment type="function">
    <text evidence="16">NQR complex catalyzes the reduction of ubiquinone-1 to ubiquinol by two successive reactions, coupled with the transport of Na(+) ions from the cytoplasm to the periplasm. NqrA to NqrE are probably involved in the second step, the conversion of ubisemiquinone to ubiquinol.</text>
</comment>
<keyword evidence="2 16" id="KW-1003">Cell membrane</keyword>
<evidence type="ECO:0000259" key="18">
    <source>
        <dbReference type="SMART" id="SM00900"/>
    </source>
</evidence>
<organism evidence="19">
    <name type="scientific">Caldithrix abyssi</name>
    <dbReference type="NCBI Taxonomy" id="187145"/>
    <lineage>
        <taxon>Bacteria</taxon>
        <taxon>Pseudomonadati</taxon>
        <taxon>Calditrichota</taxon>
        <taxon>Calditrichia</taxon>
        <taxon>Calditrichales</taxon>
        <taxon>Calditrichaceae</taxon>
        <taxon>Caldithrix</taxon>
    </lineage>
</organism>
<keyword evidence="6 16" id="KW-0288">FMN</keyword>
<protein>
    <recommendedName>
        <fullName evidence="16 17">Na(+)-translocating NADH-quinone reductase subunit C</fullName>
        <shortName evidence="16 17">Na(+)-NQR subunit C</shortName>
        <shortName evidence="16 17">Na(+)-translocating NQR subunit C</shortName>
        <ecNumber evidence="16 17">7.2.1.1</ecNumber>
    </recommendedName>
    <alternativeName>
        <fullName evidence="16 17">NQR complex subunit C</fullName>
    </alternativeName>
    <alternativeName>
        <fullName evidence="16 17">NQR-1 subunit C</fullName>
    </alternativeName>
</protein>
<evidence type="ECO:0000256" key="4">
    <source>
        <dbReference type="ARBA" id="ARBA00022553"/>
    </source>
</evidence>
<keyword evidence="13 16" id="KW-0830">Ubiquinone</keyword>
<evidence type="ECO:0000256" key="10">
    <source>
        <dbReference type="ARBA" id="ARBA00023027"/>
    </source>
</evidence>
<dbReference type="InterPro" id="IPR010204">
    <property type="entry name" value="NqrC"/>
</dbReference>